<name>A0AAD3T6A9_NEPGR</name>
<dbReference type="Proteomes" id="UP001279734">
    <property type="component" value="Unassembled WGS sequence"/>
</dbReference>
<evidence type="ECO:0000256" key="1">
    <source>
        <dbReference type="SAM" id="MobiDB-lite"/>
    </source>
</evidence>
<feature type="compositionally biased region" description="Polar residues" evidence="1">
    <location>
        <begin position="30"/>
        <end position="49"/>
    </location>
</feature>
<comment type="caution">
    <text evidence="2">The sequence shown here is derived from an EMBL/GenBank/DDBJ whole genome shotgun (WGS) entry which is preliminary data.</text>
</comment>
<evidence type="ECO:0000313" key="2">
    <source>
        <dbReference type="EMBL" id="GMH23725.1"/>
    </source>
</evidence>
<reference evidence="2" key="1">
    <citation type="submission" date="2023-05" db="EMBL/GenBank/DDBJ databases">
        <title>Nepenthes gracilis genome sequencing.</title>
        <authorList>
            <person name="Fukushima K."/>
        </authorList>
    </citation>
    <scope>NUCLEOTIDE SEQUENCE</scope>
    <source>
        <strain evidence="2">SING2019-196</strain>
    </source>
</reference>
<keyword evidence="3" id="KW-1185">Reference proteome</keyword>
<gene>
    <name evidence="2" type="ORF">Nepgr_025568</name>
</gene>
<sequence length="68" mass="7134">MTELPLSASIGPASPSEIDESSRNDEFVISTGSPTSLPRSIVSSLNLKTESTEDSEYGEAPAVRSSDC</sequence>
<accession>A0AAD3T6A9</accession>
<proteinExistence type="predicted"/>
<feature type="region of interest" description="Disordered" evidence="1">
    <location>
        <begin position="1"/>
        <end position="68"/>
    </location>
</feature>
<organism evidence="2 3">
    <name type="scientific">Nepenthes gracilis</name>
    <name type="common">Slender pitcher plant</name>
    <dbReference type="NCBI Taxonomy" id="150966"/>
    <lineage>
        <taxon>Eukaryota</taxon>
        <taxon>Viridiplantae</taxon>
        <taxon>Streptophyta</taxon>
        <taxon>Embryophyta</taxon>
        <taxon>Tracheophyta</taxon>
        <taxon>Spermatophyta</taxon>
        <taxon>Magnoliopsida</taxon>
        <taxon>eudicotyledons</taxon>
        <taxon>Gunneridae</taxon>
        <taxon>Pentapetalae</taxon>
        <taxon>Caryophyllales</taxon>
        <taxon>Nepenthaceae</taxon>
        <taxon>Nepenthes</taxon>
    </lineage>
</organism>
<evidence type="ECO:0000313" key="3">
    <source>
        <dbReference type="Proteomes" id="UP001279734"/>
    </source>
</evidence>
<protein>
    <submittedName>
        <fullName evidence="2">Uncharacterized protein</fullName>
    </submittedName>
</protein>
<dbReference type="EMBL" id="BSYO01000026">
    <property type="protein sequence ID" value="GMH23725.1"/>
    <property type="molecule type" value="Genomic_DNA"/>
</dbReference>
<dbReference type="AlphaFoldDB" id="A0AAD3T6A9"/>